<dbReference type="GO" id="GO:0022857">
    <property type="term" value="F:transmembrane transporter activity"/>
    <property type="evidence" value="ECO:0007669"/>
    <property type="project" value="InterPro"/>
</dbReference>
<dbReference type="InterPro" id="IPR036259">
    <property type="entry name" value="MFS_trans_sf"/>
</dbReference>
<feature type="transmembrane region" description="Helical" evidence="4">
    <location>
        <begin position="117"/>
        <end position="139"/>
    </location>
</feature>
<dbReference type="Gene3D" id="1.20.1250.20">
    <property type="entry name" value="MFS general substrate transporter like domains"/>
    <property type="match status" value="2"/>
</dbReference>
<comment type="subcellular location">
    <subcellularLocation>
        <location evidence="1">Membrane</location>
        <topology evidence="1">Multi-pass membrane protein</topology>
    </subcellularLocation>
</comment>
<feature type="region of interest" description="Disordered" evidence="3">
    <location>
        <begin position="454"/>
        <end position="505"/>
    </location>
</feature>
<feature type="transmembrane region" description="Helical" evidence="4">
    <location>
        <begin position="336"/>
        <end position="356"/>
    </location>
</feature>
<dbReference type="GO" id="GO:0016020">
    <property type="term" value="C:membrane"/>
    <property type="evidence" value="ECO:0007669"/>
    <property type="project" value="UniProtKB-SubCell"/>
</dbReference>
<keyword evidence="4" id="KW-0472">Membrane</keyword>
<accession>A0A6G1H5S0</accession>
<feature type="transmembrane region" description="Helical" evidence="4">
    <location>
        <begin position="151"/>
        <end position="172"/>
    </location>
</feature>
<gene>
    <name evidence="5" type="ORF">K402DRAFT_329120</name>
</gene>
<keyword evidence="6" id="KW-1185">Reference proteome</keyword>
<evidence type="ECO:0000313" key="6">
    <source>
        <dbReference type="Proteomes" id="UP000800041"/>
    </source>
</evidence>
<proteinExistence type="inferred from homology"/>
<feature type="transmembrane region" description="Helical" evidence="4">
    <location>
        <begin position="410"/>
        <end position="430"/>
    </location>
</feature>
<dbReference type="PANTHER" id="PTHR11360">
    <property type="entry name" value="MONOCARBOXYLATE TRANSPORTER"/>
    <property type="match status" value="1"/>
</dbReference>
<feature type="transmembrane region" description="Helical" evidence="4">
    <location>
        <begin position="14"/>
        <end position="34"/>
    </location>
</feature>
<dbReference type="Pfam" id="PF07690">
    <property type="entry name" value="MFS_1"/>
    <property type="match status" value="2"/>
</dbReference>
<dbReference type="Proteomes" id="UP000800041">
    <property type="component" value="Unassembled WGS sequence"/>
</dbReference>
<dbReference type="SUPFAM" id="SSF103473">
    <property type="entry name" value="MFS general substrate transporter"/>
    <property type="match status" value="1"/>
</dbReference>
<dbReference type="EMBL" id="ML977149">
    <property type="protein sequence ID" value="KAF1988349.1"/>
    <property type="molecule type" value="Genomic_DNA"/>
</dbReference>
<name>A0A6G1H5S0_9PEZI</name>
<feature type="transmembrane region" description="Helical" evidence="4">
    <location>
        <begin position="86"/>
        <end position="105"/>
    </location>
</feature>
<keyword evidence="4" id="KW-1133">Transmembrane helix</keyword>
<feature type="transmembrane region" description="Helical" evidence="4">
    <location>
        <begin position="282"/>
        <end position="302"/>
    </location>
</feature>
<feature type="transmembrane region" description="Helical" evidence="4">
    <location>
        <begin position="377"/>
        <end position="398"/>
    </location>
</feature>
<keyword evidence="4" id="KW-0812">Transmembrane</keyword>
<protein>
    <submittedName>
        <fullName evidence="5">MFS general substrate transporter</fullName>
    </submittedName>
</protein>
<feature type="compositionally biased region" description="Basic and acidic residues" evidence="3">
    <location>
        <begin position="492"/>
        <end position="505"/>
    </location>
</feature>
<feature type="transmembrane region" description="Helical" evidence="4">
    <location>
        <begin position="54"/>
        <end position="74"/>
    </location>
</feature>
<evidence type="ECO:0000256" key="4">
    <source>
        <dbReference type="SAM" id="Phobius"/>
    </source>
</evidence>
<dbReference type="InterPro" id="IPR011701">
    <property type="entry name" value="MFS"/>
</dbReference>
<organism evidence="5 6">
    <name type="scientific">Aulographum hederae CBS 113979</name>
    <dbReference type="NCBI Taxonomy" id="1176131"/>
    <lineage>
        <taxon>Eukaryota</taxon>
        <taxon>Fungi</taxon>
        <taxon>Dikarya</taxon>
        <taxon>Ascomycota</taxon>
        <taxon>Pezizomycotina</taxon>
        <taxon>Dothideomycetes</taxon>
        <taxon>Pleosporomycetidae</taxon>
        <taxon>Aulographales</taxon>
        <taxon>Aulographaceae</taxon>
    </lineage>
</organism>
<dbReference type="PANTHER" id="PTHR11360:SF234">
    <property type="entry name" value="MFS-TYPE TRANSPORTER DBAD-RELATED"/>
    <property type="match status" value="1"/>
</dbReference>
<evidence type="ECO:0000256" key="3">
    <source>
        <dbReference type="SAM" id="MobiDB-lite"/>
    </source>
</evidence>
<evidence type="ECO:0000313" key="5">
    <source>
        <dbReference type="EMBL" id="KAF1988349.1"/>
    </source>
</evidence>
<evidence type="ECO:0000256" key="2">
    <source>
        <dbReference type="ARBA" id="ARBA00006727"/>
    </source>
</evidence>
<feature type="compositionally biased region" description="Polar residues" evidence="3">
    <location>
        <begin position="468"/>
        <end position="491"/>
    </location>
</feature>
<reference evidence="5" key="1">
    <citation type="journal article" date="2020" name="Stud. Mycol.">
        <title>101 Dothideomycetes genomes: a test case for predicting lifestyles and emergence of pathogens.</title>
        <authorList>
            <person name="Haridas S."/>
            <person name="Albert R."/>
            <person name="Binder M."/>
            <person name="Bloem J."/>
            <person name="Labutti K."/>
            <person name="Salamov A."/>
            <person name="Andreopoulos B."/>
            <person name="Baker S."/>
            <person name="Barry K."/>
            <person name="Bills G."/>
            <person name="Bluhm B."/>
            <person name="Cannon C."/>
            <person name="Castanera R."/>
            <person name="Culley D."/>
            <person name="Daum C."/>
            <person name="Ezra D."/>
            <person name="Gonzalez J."/>
            <person name="Henrissat B."/>
            <person name="Kuo A."/>
            <person name="Liang C."/>
            <person name="Lipzen A."/>
            <person name="Lutzoni F."/>
            <person name="Magnuson J."/>
            <person name="Mondo S."/>
            <person name="Nolan M."/>
            <person name="Ohm R."/>
            <person name="Pangilinan J."/>
            <person name="Park H.-J."/>
            <person name="Ramirez L."/>
            <person name="Alfaro M."/>
            <person name="Sun H."/>
            <person name="Tritt A."/>
            <person name="Yoshinaga Y."/>
            <person name="Zwiers L.-H."/>
            <person name="Turgeon B."/>
            <person name="Goodwin S."/>
            <person name="Spatafora J."/>
            <person name="Crous P."/>
            <person name="Grigoriev I."/>
        </authorList>
    </citation>
    <scope>NUCLEOTIDE SEQUENCE</scope>
    <source>
        <strain evidence="5">CBS 113979</strain>
    </source>
</reference>
<sequence>MQDQFAQENWPKEWRAWTTLMGCFFLMFNSWGLVNAYGTFQSIYMNTLLPNKDLLLLNLIGSTESFFVLAGSFIVGRVLDAGLHKYLLGVGTVLVSLSMFLLSVINGGGNHGEGNYGLIWLCQGALLGMGMACFFVSSSQIAATWFLRRKSFAIGIVASGASISGLIYPIMTRFLTEQVGFNDAVKYVAAVVTFTALISFCLANPNPAHIYRKPKKWMATEVWVDSNCFKDTAMLWLIASISFMFFGFYAVFFNLENWSVEVGIGYRDPKPEGIAADAQPTFFYLAIMNACSTIGRIVSAYLCDKFGALRIHAISMIVSSILIYFLWTFAKTMATGMAFSCIFGAFSGAVIGLPPASVANILGKSKERQSKLGQWTGMMYTISAIPALVGPVIAGHLITEFDNNYLTVEMWSGTCLLLAGICLIMAMFNLEKEVFMSYASTARASMSTVFPSRLSISDPEKRNGGLSGRSTRAQSRTPSTRAVSVGGTTTRVESDSDTEKPKEEV</sequence>
<feature type="transmembrane region" description="Helical" evidence="4">
    <location>
        <begin position="184"/>
        <end position="203"/>
    </location>
</feature>
<comment type="similarity">
    <text evidence="2">Belongs to the major facilitator superfamily. Monocarboxylate porter (TC 2.A.1.13) family.</text>
</comment>
<dbReference type="OrthoDB" id="6509908at2759"/>
<dbReference type="AlphaFoldDB" id="A0A6G1H5S0"/>
<evidence type="ECO:0000256" key="1">
    <source>
        <dbReference type="ARBA" id="ARBA00004141"/>
    </source>
</evidence>
<dbReference type="InterPro" id="IPR050327">
    <property type="entry name" value="Proton-linked_MCT"/>
</dbReference>
<feature type="transmembrane region" description="Helical" evidence="4">
    <location>
        <begin position="233"/>
        <end position="252"/>
    </location>
</feature>
<feature type="transmembrane region" description="Helical" evidence="4">
    <location>
        <begin position="309"/>
        <end position="330"/>
    </location>
</feature>